<dbReference type="Proteomes" id="UP000006727">
    <property type="component" value="Chromosome 2"/>
</dbReference>
<protein>
    <recommendedName>
        <fullName evidence="3">Exostosin GT47 domain-containing protein</fullName>
    </recommendedName>
</protein>
<name>A0A7I3Z8D3_PHYPA</name>
<sequence length="125" mass="14361">MNSTLGLVPAGRGPSTYRLMEVLSAGSIPIAISNNLVLSFDTLIEWRWCLFVFPPPQIHKIVPTLRSLKWDKIEFRQKHCLFIYREFFGSQDKIVETTVMALKSRFFGVLPKLIPKIPLPSWELS</sequence>
<dbReference type="AlphaFoldDB" id="A0A7I3Z8D3"/>
<evidence type="ECO:0000313" key="2">
    <source>
        <dbReference type="Proteomes" id="UP000006727"/>
    </source>
</evidence>
<dbReference type="Gramene" id="Pp3c2_820V3.2">
    <property type="protein sequence ID" value="PAC:32933146.CDS.1"/>
    <property type="gene ID" value="Pp3c2_820"/>
</dbReference>
<dbReference type="InParanoid" id="A0A7I3Z8D3"/>
<accession>A0A7I3Z8D3</accession>
<reference evidence="1 2" key="1">
    <citation type="journal article" date="2008" name="Science">
        <title>The Physcomitrella genome reveals evolutionary insights into the conquest of land by plants.</title>
        <authorList>
            <person name="Rensing S."/>
            <person name="Lang D."/>
            <person name="Zimmer A."/>
            <person name="Terry A."/>
            <person name="Salamov A."/>
            <person name="Shapiro H."/>
            <person name="Nishiyama T."/>
            <person name="Perroud P.-F."/>
            <person name="Lindquist E."/>
            <person name="Kamisugi Y."/>
            <person name="Tanahashi T."/>
            <person name="Sakakibara K."/>
            <person name="Fujita T."/>
            <person name="Oishi K."/>
            <person name="Shin-I T."/>
            <person name="Kuroki Y."/>
            <person name="Toyoda A."/>
            <person name="Suzuki Y."/>
            <person name="Hashimoto A."/>
            <person name="Yamaguchi K."/>
            <person name="Sugano A."/>
            <person name="Kohara Y."/>
            <person name="Fujiyama A."/>
            <person name="Anterola A."/>
            <person name="Aoki S."/>
            <person name="Ashton N."/>
            <person name="Barbazuk W.B."/>
            <person name="Barker E."/>
            <person name="Bennetzen J."/>
            <person name="Bezanilla M."/>
            <person name="Blankenship R."/>
            <person name="Cho S.H."/>
            <person name="Dutcher S."/>
            <person name="Estelle M."/>
            <person name="Fawcett J.A."/>
            <person name="Gundlach H."/>
            <person name="Hanada K."/>
            <person name="Heyl A."/>
            <person name="Hicks K.A."/>
            <person name="Hugh J."/>
            <person name="Lohr M."/>
            <person name="Mayer K."/>
            <person name="Melkozernov A."/>
            <person name="Murata T."/>
            <person name="Nelson D."/>
            <person name="Pils B."/>
            <person name="Prigge M."/>
            <person name="Reiss B."/>
            <person name="Renner T."/>
            <person name="Rombauts S."/>
            <person name="Rushton P."/>
            <person name="Sanderfoot A."/>
            <person name="Schween G."/>
            <person name="Shiu S.-H."/>
            <person name="Stueber K."/>
            <person name="Theodoulou F.L."/>
            <person name="Tu H."/>
            <person name="Van de Peer Y."/>
            <person name="Verrier P.J."/>
            <person name="Waters E."/>
            <person name="Wood A."/>
            <person name="Yang L."/>
            <person name="Cove D."/>
            <person name="Cuming A."/>
            <person name="Hasebe M."/>
            <person name="Lucas S."/>
            <person name="Mishler D.B."/>
            <person name="Reski R."/>
            <person name="Grigoriev I."/>
            <person name="Quatrano R.S."/>
            <person name="Boore J.L."/>
        </authorList>
    </citation>
    <scope>NUCLEOTIDE SEQUENCE [LARGE SCALE GENOMIC DNA]</scope>
    <source>
        <strain evidence="1 2">cv. Gransden 2004</strain>
    </source>
</reference>
<reference evidence="1 2" key="2">
    <citation type="journal article" date="2018" name="Plant J.">
        <title>The Physcomitrella patens chromosome-scale assembly reveals moss genome structure and evolution.</title>
        <authorList>
            <person name="Lang D."/>
            <person name="Ullrich K.K."/>
            <person name="Murat F."/>
            <person name="Fuchs J."/>
            <person name="Jenkins J."/>
            <person name="Haas F.B."/>
            <person name="Piednoel M."/>
            <person name="Gundlach H."/>
            <person name="Van Bel M."/>
            <person name="Meyberg R."/>
            <person name="Vives C."/>
            <person name="Morata J."/>
            <person name="Symeonidi A."/>
            <person name="Hiss M."/>
            <person name="Muchero W."/>
            <person name="Kamisugi Y."/>
            <person name="Saleh O."/>
            <person name="Blanc G."/>
            <person name="Decker E.L."/>
            <person name="van Gessel N."/>
            <person name="Grimwood J."/>
            <person name="Hayes R.D."/>
            <person name="Graham S.W."/>
            <person name="Gunter L.E."/>
            <person name="McDaniel S.F."/>
            <person name="Hoernstein S.N.W."/>
            <person name="Larsson A."/>
            <person name="Li F.W."/>
            <person name="Perroud P.F."/>
            <person name="Phillips J."/>
            <person name="Ranjan P."/>
            <person name="Rokshar D.S."/>
            <person name="Rothfels C.J."/>
            <person name="Schneider L."/>
            <person name="Shu S."/>
            <person name="Stevenson D.W."/>
            <person name="Thummler F."/>
            <person name="Tillich M."/>
            <person name="Villarreal Aguilar J.C."/>
            <person name="Widiez T."/>
            <person name="Wong G.K."/>
            <person name="Wymore A."/>
            <person name="Zhang Y."/>
            <person name="Zimmer A.D."/>
            <person name="Quatrano R.S."/>
            <person name="Mayer K.F.X."/>
            <person name="Goodstein D."/>
            <person name="Casacuberta J.M."/>
            <person name="Vandepoele K."/>
            <person name="Reski R."/>
            <person name="Cuming A.C."/>
            <person name="Tuskan G.A."/>
            <person name="Maumus F."/>
            <person name="Salse J."/>
            <person name="Schmutz J."/>
            <person name="Rensing S.A."/>
        </authorList>
    </citation>
    <scope>NUCLEOTIDE SEQUENCE [LARGE SCALE GENOMIC DNA]</scope>
    <source>
        <strain evidence="1 2">cv. Gransden 2004</strain>
    </source>
</reference>
<evidence type="ECO:0008006" key="3">
    <source>
        <dbReference type="Google" id="ProtNLM"/>
    </source>
</evidence>
<proteinExistence type="predicted"/>
<evidence type="ECO:0000313" key="1">
    <source>
        <dbReference type="EnsemblPlants" id="PAC:32933146.CDS.1"/>
    </source>
</evidence>
<dbReference type="EnsemblPlants" id="Pp3c2_820V3.2">
    <property type="protein sequence ID" value="PAC:32933146.CDS.1"/>
    <property type="gene ID" value="Pp3c2_820"/>
</dbReference>
<dbReference type="OMA" id="TYRLMEV"/>
<dbReference type="EMBL" id="ABEU02000002">
    <property type="status" value="NOT_ANNOTATED_CDS"/>
    <property type="molecule type" value="Genomic_DNA"/>
</dbReference>
<keyword evidence="2" id="KW-1185">Reference proteome</keyword>
<organism evidence="1 2">
    <name type="scientific">Physcomitrium patens</name>
    <name type="common">Spreading-leaved earth moss</name>
    <name type="synonym">Physcomitrella patens</name>
    <dbReference type="NCBI Taxonomy" id="3218"/>
    <lineage>
        <taxon>Eukaryota</taxon>
        <taxon>Viridiplantae</taxon>
        <taxon>Streptophyta</taxon>
        <taxon>Embryophyta</taxon>
        <taxon>Bryophyta</taxon>
        <taxon>Bryophytina</taxon>
        <taxon>Bryopsida</taxon>
        <taxon>Funariidae</taxon>
        <taxon>Funariales</taxon>
        <taxon>Funariaceae</taxon>
        <taxon>Physcomitrium</taxon>
    </lineage>
</organism>
<reference evidence="1" key="3">
    <citation type="submission" date="2020-12" db="UniProtKB">
        <authorList>
            <consortium name="EnsemblPlants"/>
        </authorList>
    </citation>
    <scope>IDENTIFICATION</scope>
</reference>